<keyword evidence="6" id="KW-0675">Receptor</keyword>
<dbReference type="InterPro" id="IPR041700">
    <property type="entry name" value="OMP_b-brl_3"/>
</dbReference>
<keyword evidence="3" id="KW-0998">Cell outer membrane</keyword>
<comment type="subcellular location">
    <subcellularLocation>
        <location evidence="1">Cell outer membrane</location>
    </subcellularLocation>
</comment>
<dbReference type="Proteomes" id="UP000276603">
    <property type="component" value="Unassembled WGS sequence"/>
</dbReference>
<dbReference type="EMBL" id="RBCJ01000005">
    <property type="protein sequence ID" value="RKN77950.1"/>
    <property type="molecule type" value="Genomic_DNA"/>
</dbReference>
<dbReference type="Pfam" id="PF14905">
    <property type="entry name" value="OMP_b-brl_3"/>
    <property type="match status" value="1"/>
</dbReference>
<evidence type="ECO:0000256" key="4">
    <source>
        <dbReference type="SAM" id="SignalP"/>
    </source>
</evidence>
<name>A0A3B0BYQ3_9FLAO</name>
<evidence type="ECO:0000313" key="7">
    <source>
        <dbReference type="Proteomes" id="UP000276603"/>
    </source>
</evidence>
<proteinExistence type="predicted"/>
<feature type="signal peptide" evidence="4">
    <location>
        <begin position="1"/>
        <end position="23"/>
    </location>
</feature>
<keyword evidence="2" id="KW-0472">Membrane</keyword>
<dbReference type="PANTHER" id="PTHR40980">
    <property type="entry name" value="PLUG DOMAIN-CONTAINING PROTEIN"/>
    <property type="match status" value="1"/>
</dbReference>
<feature type="chain" id="PRO_5017340041" evidence="4">
    <location>
        <begin position="24"/>
        <end position="799"/>
    </location>
</feature>
<evidence type="ECO:0000256" key="3">
    <source>
        <dbReference type="ARBA" id="ARBA00023237"/>
    </source>
</evidence>
<evidence type="ECO:0000313" key="6">
    <source>
        <dbReference type="EMBL" id="RKN77950.1"/>
    </source>
</evidence>
<organism evidence="6 7">
    <name type="scientific">Ulvibacterium marinum</name>
    <dbReference type="NCBI Taxonomy" id="2419782"/>
    <lineage>
        <taxon>Bacteria</taxon>
        <taxon>Pseudomonadati</taxon>
        <taxon>Bacteroidota</taxon>
        <taxon>Flavobacteriia</taxon>
        <taxon>Flavobacteriales</taxon>
        <taxon>Flavobacteriaceae</taxon>
        <taxon>Ulvibacterium</taxon>
    </lineage>
</organism>
<sequence length="799" mass="89690">MMVKILKVIVVLTALGMQNYSNAQAINSITGNVINSKNKVLLGNALIISPMDSTIVKGTSFFEGIFELTDLKEKRVLLKLTSLEFVDTYITVEYKGISEINLGNIIVAEANNELQEVVVIAKTPLVKERADGSIEVKVANTTLATSTSVIEILSRSPSIVTDEDNGVEVFGKGAAVIYVNGIKVANERLSTLSPSNIESIEIISNPGPRYDAEGNAVINIITKRTMDEGSKGTVKNYYSYSGFAGYDNRTNVDYNYSKGKWSVNGNYGLLIGNDRWSWRTSRTRDTTEDFFMSDIKADSRSKMENFSNYGLGLQFNATENSYLSLEYNGAFEDLGGTRLSENTITDNEIGIYTSKLSRDDSTLKNTLNLNYYNKIDSLGSNLFVGGQFSGYNNDFDNDIDESNSIDGIESNGLINNIGENNINIFSLQSDYTKAIENSHLLELGIKYGYVNINSETLFFDIDNIRAPVKNEVLSSNFEYDEKVPAAYINYKGSISDSVNYSFGLRTELTDIKLFTSVDGGEIIEDNYINFFPNASINARLSGGLSAYLTYSSRIIRPPYNRLNPFVVYQDAFTSVRGNRDLQPSKVHSIELGWAFKNWSLKTGYNYTIGPITGGAFQSEDNPREYILQQVNVSKEHALFATLSKNINLKWLKSINNLSWSYNKLVDDTGTFDISVSRPYYYAYSQNTFDIQDWFTLYVTAWYLSDMQDGIKLRKGQSSVNIGLEKKMFNNAFTFNLDFNDIFYDVMYDGGYRIGTTDVIYANQLNTNYVRLSASYNFGKLKESKYNNKNVGETENKRVQ</sequence>
<protein>
    <submittedName>
        <fullName evidence="6">TonB-dependent receptor</fullName>
    </submittedName>
</protein>
<keyword evidence="4" id="KW-0732">Signal</keyword>
<dbReference type="AlphaFoldDB" id="A0A3B0BYQ3"/>
<dbReference type="GO" id="GO:0009279">
    <property type="term" value="C:cell outer membrane"/>
    <property type="evidence" value="ECO:0007669"/>
    <property type="project" value="UniProtKB-SubCell"/>
</dbReference>
<gene>
    <name evidence="6" type="ORF">D7Z94_22295</name>
</gene>
<accession>A0A3B0BYQ3</accession>
<keyword evidence="7" id="KW-1185">Reference proteome</keyword>
<reference evidence="6 7" key="1">
    <citation type="submission" date="2018-10" db="EMBL/GenBank/DDBJ databases">
        <title>Ulvibacterium marinum gen. nov., sp. nov., a novel marine bacterium of the family Flavobacteriaceae, isolated from a culture of the green alga Ulva prolifera.</title>
        <authorList>
            <person name="Zhang Z."/>
        </authorList>
    </citation>
    <scope>NUCLEOTIDE SEQUENCE [LARGE SCALE GENOMIC DNA]</scope>
    <source>
        <strain evidence="6 7">CCMM003</strain>
    </source>
</reference>
<dbReference type="SUPFAM" id="SSF56935">
    <property type="entry name" value="Porins"/>
    <property type="match status" value="1"/>
</dbReference>
<dbReference type="Gene3D" id="2.170.130.10">
    <property type="entry name" value="TonB-dependent receptor, plug domain"/>
    <property type="match status" value="1"/>
</dbReference>
<evidence type="ECO:0000259" key="5">
    <source>
        <dbReference type="Pfam" id="PF14905"/>
    </source>
</evidence>
<dbReference type="InterPro" id="IPR037066">
    <property type="entry name" value="Plug_dom_sf"/>
</dbReference>
<dbReference type="PANTHER" id="PTHR40980:SF4">
    <property type="entry name" value="TONB-DEPENDENT RECEPTOR-LIKE BETA-BARREL DOMAIN-CONTAINING PROTEIN"/>
    <property type="match status" value="1"/>
</dbReference>
<dbReference type="InterPro" id="IPR036942">
    <property type="entry name" value="Beta-barrel_TonB_sf"/>
</dbReference>
<comment type="caution">
    <text evidence="6">The sequence shown here is derived from an EMBL/GenBank/DDBJ whole genome shotgun (WGS) entry which is preliminary data.</text>
</comment>
<dbReference type="Gene3D" id="2.40.170.20">
    <property type="entry name" value="TonB-dependent receptor, beta-barrel domain"/>
    <property type="match status" value="1"/>
</dbReference>
<evidence type="ECO:0000256" key="1">
    <source>
        <dbReference type="ARBA" id="ARBA00004442"/>
    </source>
</evidence>
<feature type="domain" description="Outer membrane protein beta-barrel" evidence="5">
    <location>
        <begin position="374"/>
        <end position="775"/>
    </location>
</feature>
<evidence type="ECO:0000256" key="2">
    <source>
        <dbReference type="ARBA" id="ARBA00023136"/>
    </source>
</evidence>